<dbReference type="RefSeq" id="XP_009018438.1">
    <property type="nucleotide sequence ID" value="XM_009020190.1"/>
</dbReference>
<dbReference type="InterPro" id="IPR017452">
    <property type="entry name" value="GPCR_Rhodpsn_7TM"/>
</dbReference>
<evidence type="ECO:0000256" key="1">
    <source>
        <dbReference type="ARBA" id="ARBA00004651"/>
    </source>
</evidence>
<feature type="transmembrane region" description="Helical" evidence="11">
    <location>
        <begin position="260"/>
        <end position="284"/>
    </location>
</feature>
<dbReference type="GO" id="GO:0008528">
    <property type="term" value="F:G protein-coupled peptide receptor activity"/>
    <property type="evidence" value="ECO:0000318"/>
    <property type="project" value="GO_Central"/>
</dbReference>
<name>T1F6Z4_HELRO</name>
<dbReference type="InParanoid" id="T1F6Z4"/>
<comment type="subcellular location">
    <subcellularLocation>
        <location evidence="1">Cell membrane</location>
        <topology evidence="1">Multi-pass membrane protein</topology>
    </subcellularLocation>
</comment>
<dbReference type="EMBL" id="KB096633">
    <property type="protein sequence ID" value="ESO03290.1"/>
    <property type="molecule type" value="Genomic_DNA"/>
</dbReference>
<dbReference type="SMART" id="SM01381">
    <property type="entry name" value="7TM_GPCR_Srsx"/>
    <property type="match status" value="1"/>
</dbReference>
<evidence type="ECO:0000256" key="10">
    <source>
        <dbReference type="ARBA" id="ARBA00023224"/>
    </source>
</evidence>
<sequence length="517" mass="58746">MVTLSPHGLRDGPWLGTMADRYIGYTSVEAGTSALKASNFKNEKYVSLNNLSKIFQPICIETSNNNNYNNYNYNNYNNNHNNNHNNKPFINKIDINNKHPITFGLITCLGLVGNGLVIYVIVTKERMRTVINLLLLNLAVADLSFVFVIPPSTAYIFAFETWHFGTVACKLMHYLVNVTAYVTVYTLVLVTVVRYLTIVHNLKTSRFRTRPIIVCLICAIWVIACLANSFIFVAYGTFSDLKTPEMISCDLYDGNNGKPMYALFFLLAYLLPLIIIAFLSIGIARQMARNRPTTHAAALRKMRSARRKRQIGRLLIFVVVLFAAFWLPIHIHLLVAYFGKISTSDFYRVLTFLWYCLAYANSCVNPIIYNCASKDFRIAFKETVVCLPIKPTNRVELSNSILVNGDHRSDVHNNVRACGGGRAYKEESIMDEFVEGRKCNAVTKYKQFRRHDFKTFTVEIINNFHILNNNINNSININNININKNSSGSSSNNNISNHNNNNTISIIHKQTININQL</sequence>
<evidence type="ECO:0000256" key="9">
    <source>
        <dbReference type="ARBA" id="ARBA00023180"/>
    </source>
</evidence>
<dbReference type="InterPro" id="IPR000276">
    <property type="entry name" value="GPCR_Rhodpsn"/>
</dbReference>
<accession>T1F6Z4</accession>
<keyword evidence="5" id="KW-0297">G-protein coupled receptor</keyword>
<reference evidence="14" key="3">
    <citation type="submission" date="2015-06" db="UniProtKB">
        <authorList>
            <consortium name="EnsemblMetazoa"/>
        </authorList>
    </citation>
    <scope>IDENTIFICATION</scope>
</reference>
<dbReference type="Pfam" id="PF00001">
    <property type="entry name" value="7tm_1"/>
    <property type="match status" value="1"/>
</dbReference>
<evidence type="ECO:0000313" key="15">
    <source>
        <dbReference type="Proteomes" id="UP000015101"/>
    </source>
</evidence>
<feature type="domain" description="G-protein coupled receptors family 1 profile" evidence="12">
    <location>
        <begin position="113"/>
        <end position="369"/>
    </location>
</feature>
<dbReference type="KEGG" id="hro:HELRODRAFT_173575"/>
<evidence type="ECO:0000256" key="3">
    <source>
        <dbReference type="ARBA" id="ARBA00022692"/>
    </source>
</evidence>
<dbReference type="GO" id="GO:0005886">
    <property type="term" value="C:plasma membrane"/>
    <property type="evidence" value="ECO:0000318"/>
    <property type="project" value="GO_Central"/>
</dbReference>
<dbReference type="PROSITE" id="PS50262">
    <property type="entry name" value="G_PROTEIN_RECEP_F1_2"/>
    <property type="match status" value="1"/>
</dbReference>
<evidence type="ECO:0000313" key="14">
    <source>
        <dbReference type="EnsemblMetazoa" id="HelroP173575"/>
    </source>
</evidence>
<dbReference type="GeneID" id="20204593"/>
<dbReference type="OrthoDB" id="2132067at2759"/>
<keyword evidence="9" id="KW-0325">Glycoprotein</keyword>
<keyword evidence="2" id="KW-1003">Cell membrane</keyword>
<feature type="transmembrane region" description="Helical" evidence="11">
    <location>
        <begin position="101"/>
        <end position="122"/>
    </location>
</feature>
<dbReference type="eggNOG" id="KOG3656">
    <property type="taxonomic scope" value="Eukaryota"/>
</dbReference>
<dbReference type="EnsemblMetazoa" id="HelroT173575">
    <property type="protein sequence ID" value="HelroP173575"/>
    <property type="gene ID" value="HelroG173575"/>
</dbReference>
<feature type="transmembrane region" description="Helical" evidence="11">
    <location>
        <begin position="211"/>
        <end position="235"/>
    </location>
</feature>
<reference evidence="13 15" key="2">
    <citation type="journal article" date="2013" name="Nature">
        <title>Insights into bilaterian evolution from three spiralian genomes.</title>
        <authorList>
            <person name="Simakov O."/>
            <person name="Marletaz F."/>
            <person name="Cho S.J."/>
            <person name="Edsinger-Gonzales E."/>
            <person name="Havlak P."/>
            <person name="Hellsten U."/>
            <person name="Kuo D.H."/>
            <person name="Larsson T."/>
            <person name="Lv J."/>
            <person name="Arendt D."/>
            <person name="Savage R."/>
            <person name="Osoegawa K."/>
            <person name="de Jong P."/>
            <person name="Grimwood J."/>
            <person name="Chapman J.A."/>
            <person name="Shapiro H."/>
            <person name="Aerts A."/>
            <person name="Otillar R.P."/>
            <person name="Terry A.Y."/>
            <person name="Boore J.L."/>
            <person name="Grigoriev I.V."/>
            <person name="Lindberg D.R."/>
            <person name="Seaver E.C."/>
            <person name="Weisblat D.A."/>
            <person name="Putnam N.H."/>
            <person name="Rokhsar D.S."/>
        </authorList>
    </citation>
    <scope>NUCLEOTIDE SEQUENCE</scope>
</reference>
<evidence type="ECO:0000256" key="2">
    <source>
        <dbReference type="ARBA" id="ARBA00022475"/>
    </source>
</evidence>
<dbReference type="PRINTS" id="PR00237">
    <property type="entry name" value="GPCRRHODOPSN"/>
</dbReference>
<keyword evidence="7" id="KW-1015">Disulfide bond</keyword>
<gene>
    <name evidence="14" type="primary">20204593</name>
    <name evidence="13" type="ORF">HELRODRAFT_173575</name>
</gene>
<keyword evidence="15" id="KW-1185">Reference proteome</keyword>
<feature type="transmembrane region" description="Helical" evidence="11">
    <location>
        <begin position="352"/>
        <end position="372"/>
    </location>
</feature>
<dbReference type="EMBL" id="AMQM01004599">
    <property type="status" value="NOT_ANNOTATED_CDS"/>
    <property type="molecule type" value="Genomic_DNA"/>
</dbReference>
<dbReference type="EMBL" id="AMQM01004598">
    <property type="status" value="NOT_ANNOTATED_CDS"/>
    <property type="molecule type" value="Genomic_DNA"/>
</dbReference>
<dbReference type="SUPFAM" id="SSF81321">
    <property type="entry name" value="Family A G protein-coupled receptor-like"/>
    <property type="match status" value="1"/>
</dbReference>
<reference evidence="15" key="1">
    <citation type="submission" date="2012-12" db="EMBL/GenBank/DDBJ databases">
        <authorList>
            <person name="Hellsten U."/>
            <person name="Grimwood J."/>
            <person name="Chapman J.A."/>
            <person name="Shapiro H."/>
            <person name="Aerts A."/>
            <person name="Otillar R.P."/>
            <person name="Terry A.Y."/>
            <person name="Boore J.L."/>
            <person name="Simakov O."/>
            <person name="Marletaz F."/>
            <person name="Cho S.-J."/>
            <person name="Edsinger-Gonzales E."/>
            <person name="Havlak P."/>
            <person name="Kuo D.-H."/>
            <person name="Larsson T."/>
            <person name="Lv J."/>
            <person name="Arendt D."/>
            <person name="Savage R."/>
            <person name="Osoegawa K."/>
            <person name="de Jong P."/>
            <person name="Lindberg D.R."/>
            <person name="Seaver E.C."/>
            <person name="Weisblat D.A."/>
            <person name="Putnam N.H."/>
            <person name="Grigoriev I.V."/>
            <person name="Rokhsar D.S."/>
        </authorList>
    </citation>
    <scope>NUCLEOTIDE SEQUENCE</scope>
</reference>
<keyword evidence="8" id="KW-0675">Receptor</keyword>
<dbReference type="GO" id="GO:0007218">
    <property type="term" value="P:neuropeptide signaling pathway"/>
    <property type="evidence" value="ECO:0000318"/>
    <property type="project" value="GO_Central"/>
</dbReference>
<evidence type="ECO:0000256" key="8">
    <source>
        <dbReference type="ARBA" id="ARBA00023170"/>
    </source>
</evidence>
<dbReference type="HOGENOM" id="CLU_527081_0_0_1"/>
<feature type="transmembrane region" description="Helical" evidence="11">
    <location>
        <begin position="178"/>
        <end position="199"/>
    </location>
</feature>
<evidence type="ECO:0000256" key="7">
    <source>
        <dbReference type="ARBA" id="ARBA00023157"/>
    </source>
</evidence>
<dbReference type="Gene3D" id="1.20.1070.10">
    <property type="entry name" value="Rhodopsin 7-helix transmembrane proteins"/>
    <property type="match status" value="1"/>
</dbReference>
<organism evidence="14 15">
    <name type="scientific">Helobdella robusta</name>
    <name type="common">Californian leech</name>
    <dbReference type="NCBI Taxonomy" id="6412"/>
    <lineage>
        <taxon>Eukaryota</taxon>
        <taxon>Metazoa</taxon>
        <taxon>Spiralia</taxon>
        <taxon>Lophotrochozoa</taxon>
        <taxon>Annelida</taxon>
        <taxon>Clitellata</taxon>
        <taxon>Hirudinea</taxon>
        <taxon>Rhynchobdellida</taxon>
        <taxon>Glossiphoniidae</taxon>
        <taxon>Helobdella</taxon>
    </lineage>
</organism>
<evidence type="ECO:0000256" key="5">
    <source>
        <dbReference type="ARBA" id="ARBA00023040"/>
    </source>
</evidence>
<evidence type="ECO:0000259" key="12">
    <source>
        <dbReference type="PROSITE" id="PS50262"/>
    </source>
</evidence>
<dbReference type="AlphaFoldDB" id="T1F6Z4"/>
<dbReference type="OMA" id="PTILMIR"/>
<evidence type="ECO:0000313" key="13">
    <source>
        <dbReference type="EMBL" id="ESO03290.1"/>
    </source>
</evidence>
<dbReference type="PANTHER" id="PTHR45695">
    <property type="entry name" value="LEUCOKININ RECEPTOR-RELATED"/>
    <property type="match status" value="1"/>
</dbReference>
<proteinExistence type="predicted"/>
<keyword evidence="4 11" id="KW-1133">Transmembrane helix</keyword>
<dbReference type="CTD" id="20204593"/>
<feature type="transmembrane region" description="Helical" evidence="11">
    <location>
        <begin position="311"/>
        <end position="332"/>
    </location>
</feature>
<evidence type="ECO:0000256" key="4">
    <source>
        <dbReference type="ARBA" id="ARBA00022989"/>
    </source>
</evidence>
<protein>
    <recommendedName>
        <fullName evidence="12">G-protein coupled receptors family 1 profile domain-containing protein</fullName>
    </recommendedName>
</protein>
<evidence type="ECO:0000256" key="11">
    <source>
        <dbReference type="SAM" id="Phobius"/>
    </source>
</evidence>
<dbReference type="Proteomes" id="UP000015101">
    <property type="component" value="Unassembled WGS sequence"/>
</dbReference>
<keyword evidence="3 11" id="KW-0812">Transmembrane</keyword>
<keyword evidence="6 11" id="KW-0472">Membrane</keyword>
<feature type="transmembrane region" description="Helical" evidence="11">
    <location>
        <begin position="134"/>
        <end position="158"/>
    </location>
</feature>
<keyword evidence="10" id="KW-0807">Transducer</keyword>
<evidence type="ECO:0000256" key="6">
    <source>
        <dbReference type="ARBA" id="ARBA00023136"/>
    </source>
</evidence>
<dbReference type="PANTHER" id="PTHR45695:SF23">
    <property type="entry name" value="GALANIN-LIKE G-PROTEIN COUPLED RECEPTOR NPR-9"/>
    <property type="match status" value="1"/>
</dbReference>